<proteinExistence type="predicted"/>
<gene>
    <name evidence="1" type="ORF">DGMP_20980</name>
</gene>
<dbReference type="CDD" id="cd13571">
    <property type="entry name" value="PBP2_PnhD_1"/>
    <property type="match status" value="1"/>
</dbReference>
<evidence type="ECO:0000313" key="1">
    <source>
        <dbReference type="EMBL" id="BCL61405.1"/>
    </source>
</evidence>
<reference evidence="1" key="1">
    <citation type="submission" date="2020-09" db="EMBL/GenBank/DDBJ databases">
        <title>Desulfogranum mesoprofundum gen. nov., sp. nov., a novel mesophilic, sulfate-reducing chemolithoautotroph isolated from a deep-sea hydrothermal vent chimney in the Suiyo Seamount.</title>
        <authorList>
            <person name="Hashimoto Y."/>
            <person name="Nakagawa S."/>
        </authorList>
    </citation>
    <scope>NUCLEOTIDE SEQUENCE</scope>
    <source>
        <strain evidence="1">KT2</strain>
    </source>
</reference>
<accession>A0A8D5FIK6</accession>
<dbReference type="Proteomes" id="UP000826725">
    <property type="component" value="Chromosome"/>
</dbReference>
<protein>
    <submittedName>
        <fullName evidence="1">Phosphonate ABC transporter substrate-binding protein</fullName>
    </submittedName>
</protein>
<dbReference type="Pfam" id="PF12974">
    <property type="entry name" value="Phosphonate-bd"/>
    <property type="match status" value="1"/>
</dbReference>
<dbReference type="EMBL" id="AP024086">
    <property type="protein sequence ID" value="BCL61405.1"/>
    <property type="molecule type" value="Genomic_DNA"/>
</dbReference>
<sequence length="299" mass="33337">MIVAVLLLSGCDDGKPENNQQGSDLIHLKQLAPLKQTNTAEQEKTFKVAVAAILSPRGTADSYQPFLNYLAQRLATPVQLVQRRTYREINDIVARNAVDMAFVCTGAFLDGLRKNQMRLLAVPQIQGKRTYNALIIVPATATTNTFEELRNHIFAFTDPLSNTGYLYPLSLLNKYGWTEKKFFRQTLFTYSHDHSIAAVSEGIADGASVDSLVYSYAVKRDPSLAKRTKIILRSPDFGMPPIVVSTKARKEEIKKIRTILLSMNDHKEGSAILKQLGIDRFVPPDYSLYPTGNPVSSDQ</sequence>
<dbReference type="PANTHER" id="PTHR35841:SF1">
    <property type="entry name" value="PHOSPHONATES-BINDING PERIPLASMIC PROTEIN"/>
    <property type="match status" value="1"/>
</dbReference>
<evidence type="ECO:0000313" key="2">
    <source>
        <dbReference type="Proteomes" id="UP000826725"/>
    </source>
</evidence>
<organism evidence="1 2">
    <name type="scientific">Desulfomarina profundi</name>
    <dbReference type="NCBI Taxonomy" id="2772557"/>
    <lineage>
        <taxon>Bacteria</taxon>
        <taxon>Pseudomonadati</taxon>
        <taxon>Thermodesulfobacteriota</taxon>
        <taxon>Desulfobulbia</taxon>
        <taxon>Desulfobulbales</taxon>
        <taxon>Desulfobulbaceae</taxon>
        <taxon>Desulfomarina</taxon>
    </lineage>
</organism>
<name>A0A8D5FIK6_9BACT</name>
<keyword evidence="2" id="KW-1185">Reference proteome</keyword>
<dbReference type="AlphaFoldDB" id="A0A8D5FIK6"/>
<dbReference type="PANTHER" id="PTHR35841">
    <property type="entry name" value="PHOSPHONATES-BINDING PERIPLASMIC PROTEIN"/>
    <property type="match status" value="1"/>
</dbReference>
<dbReference type="KEGG" id="dbk:DGMP_20980"/>